<reference evidence="5" key="2">
    <citation type="submission" date="2015-07" db="EMBL/GenBank/DDBJ databases">
        <title>MeaNS - Measles Nucleotide Surveillance Program.</title>
        <authorList>
            <person name="Tran T."/>
            <person name="Druce J."/>
        </authorList>
    </citation>
    <scope>NUCLEOTIDE SEQUENCE</scope>
    <source>
        <strain evidence="5">JCM 11544</strain>
    </source>
</reference>
<dbReference type="OrthoDB" id="9800966at2"/>
<evidence type="ECO:0000259" key="4">
    <source>
        <dbReference type="PROSITE" id="PS51118"/>
    </source>
</evidence>
<dbReference type="Proteomes" id="UP000076510">
    <property type="component" value="Unassembled WGS sequence"/>
</dbReference>
<evidence type="ECO:0000313" key="10">
    <source>
        <dbReference type="Proteomes" id="UP000322997"/>
    </source>
</evidence>
<evidence type="ECO:0000313" key="7">
    <source>
        <dbReference type="EMBL" id="TYS53053.1"/>
    </source>
</evidence>
<dbReference type="STRING" id="189381.GCA_900166615_02222"/>
<dbReference type="EMBL" id="VTEQ01000004">
    <property type="protein sequence ID" value="TYS53053.1"/>
    <property type="molecule type" value="Genomic_DNA"/>
</dbReference>
<name>A0A0J5S482_9BACI</name>
<accession>A0A0J5S482</accession>
<dbReference type="AlphaFoldDB" id="A0A0J5S482"/>
<dbReference type="PATRIC" id="fig|189381.10.peg.297"/>
<dbReference type="RefSeq" id="WP_048007138.1">
    <property type="nucleotide sequence ID" value="NZ_CAXQIX010000031.1"/>
</dbReference>
<reference evidence="9" key="3">
    <citation type="submission" date="2016-01" db="EMBL/GenBank/DDBJ databases">
        <title>Whole genome sequencing of Bhargavaea cecembensis T14.</title>
        <authorList>
            <person name="Hong K.W."/>
        </authorList>
    </citation>
    <scope>NUCLEOTIDE SEQUENCE [LARGE SCALE GENOMIC DNA]</scope>
    <source>
        <strain evidence="9">M19</strain>
    </source>
</reference>
<dbReference type="Pfam" id="PF01638">
    <property type="entry name" value="HxlR"/>
    <property type="match status" value="1"/>
</dbReference>
<dbReference type="InterPro" id="IPR036390">
    <property type="entry name" value="WH_DNA-bd_sf"/>
</dbReference>
<organism evidence="5 8">
    <name type="scientific">Rossellomorea marisflavi</name>
    <dbReference type="NCBI Taxonomy" id="189381"/>
    <lineage>
        <taxon>Bacteria</taxon>
        <taxon>Bacillati</taxon>
        <taxon>Bacillota</taxon>
        <taxon>Bacilli</taxon>
        <taxon>Bacillales</taxon>
        <taxon>Bacillaceae</taxon>
        <taxon>Rossellomorea</taxon>
    </lineage>
</organism>
<evidence type="ECO:0000313" key="8">
    <source>
        <dbReference type="Proteomes" id="UP000037405"/>
    </source>
</evidence>
<dbReference type="Proteomes" id="UP000322997">
    <property type="component" value="Unassembled WGS sequence"/>
</dbReference>
<dbReference type="PANTHER" id="PTHR33204">
    <property type="entry name" value="TRANSCRIPTIONAL REGULATOR, MARR FAMILY"/>
    <property type="match status" value="1"/>
</dbReference>
<dbReference type="Gene3D" id="1.10.10.10">
    <property type="entry name" value="Winged helix-like DNA-binding domain superfamily/Winged helix DNA-binding domain"/>
    <property type="match status" value="1"/>
</dbReference>
<proteinExistence type="predicted"/>
<evidence type="ECO:0000313" key="6">
    <source>
        <dbReference type="EMBL" id="KZE53305.1"/>
    </source>
</evidence>
<keyword evidence="2" id="KW-0238">DNA-binding</keyword>
<dbReference type="EMBL" id="LGUE01000005">
    <property type="protein sequence ID" value="KON83822.1"/>
    <property type="molecule type" value="Genomic_DNA"/>
</dbReference>
<keyword evidence="1" id="KW-0805">Transcription regulation</keyword>
<keyword evidence="8" id="KW-1185">Reference proteome</keyword>
<dbReference type="SUPFAM" id="SSF46785">
    <property type="entry name" value="Winged helix' DNA-binding domain"/>
    <property type="match status" value="1"/>
</dbReference>
<evidence type="ECO:0000256" key="2">
    <source>
        <dbReference type="ARBA" id="ARBA00023125"/>
    </source>
</evidence>
<feature type="domain" description="HTH hxlR-type" evidence="4">
    <location>
        <begin position="8"/>
        <end position="105"/>
    </location>
</feature>
<evidence type="ECO:0000313" key="9">
    <source>
        <dbReference type="Proteomes" id="UP000076510"/>
    </source>
</evidence>
<reference evidence="6" key="4">
    <citation type="submission" date="2016-01" db="EMBL/GenBank/DDBJ databases">
        <authorList>
            <person name="McClelland M."/>
            <person name="Jain A."/>
            <person name="Saraogi P."/>
            <person name="Mendelson R."/>
            <person name="Westerman R."/>
            <person name="SanMiguel P."/>
            <person name="Csonka L."/>
        </authorList>
    </citation>
    <scope>NUCLEOTIDE SEQUENCE</scope>
    <source>
        <strain evidence="6">M19</strain>
    </source>
</reference>
<dbReference type="PROSITE" id="PS51118">
    <property type="entry name" value="HTH_HXLR"/>
    <property type="match status" value="1"/>
</dbReference>
<comment type="caution">
    <text evidence="5">The sequence shown here is derived from an EMBL/GenBank/DDBJ whole genome shotgun (WGS) entry which is preliminary data.</text>
</comment>
<dbReference type="InterPro" id="IPR002577">
    <property type="entry name" value="HTH_HxlR"/>
</dbReference>
<dbReference type="GeneID" id="89535956"/>
<protein>
    <submittedName>
        <fullName evidence="7">Helix-turn-helix transcriptional regulator</fullName>
    </submittedName>
    <submittedName>
        <fullName evidence="5">HxlR family transcriptional regulator</fullName>
    </submittedName>
</protein>
<dbReference type="GO" id="GO:0003677">
    <property type="term" value="F:DNA binding"/>
    <property type="evidence" value="ECO:0007669"/>
    <property type="project" value="UniProtKB-KW"/>
</dbReference>
<dbReference type="Proteomes" id="UP000037405">
    <property type="component" value="Unassembled WGS sequence"/>
</dbReference>
<reference evidence="8" key="1">
    <citation type="submission" date="2015-07" db="EMBL/GenBank/DDBJ databases">
        <title>Fjat-14235 jcm11544.</title>
        <authorList>
            <person name="Liu B."/>
            <person name="Wang J."/>
            <person name="Zhu Y."/>
            <person name="Liu G."/>
            <person name="Chen Q."/>
            <person name="Chen Z."/>
            <person name="Lan J."/>
            <person name="Che J."/>
            <person name="Ge C."/>
            <person name="Shi H."/>
            <person name="Pan Z."/>
            <person name="Liu X."/>
        </authorList>
    </citation>
    <scope>NUCLEOTIDE SEQUENCE [LARGE SCALE GENOMIC DNA]</scope>
    <source>
        <strain evidence="8">JCM 11544</strain>
    </source>
</reference>
<dbReference type="EMBL" id="LQQY01000002">
    <property type="protein sequence ID" value="KZE53305.1"/>
    <property type="molecule type" value="Genomic_DNA"/>
</dbReference>
<dbReference type="PANTHER" id="PTHR33204:SF37">
    <property type="entry name" value="HTH-TYPE TRANSCRIPTIONAL REGULATOR YODB"/>
    <property type="match status" value="1"/>
</dbReference>
<reference evidence="7 10" key="5">
    <citation type="submission" date="2019-08" db="EMBL/GenBank/DDBJ databases">
        <title>Bacillus genomes from the desert of Cuatro Cienegas, Coahuila.</title>
        <authorList>
            <person name="Olmedo-Alvarez G."/>
        </authorList>
    </citation>
    <scope>NUCLEOTIDE SEQUENCE [LARGE SCALE GENOMIC DNA]</scope>
    <source>
        <strain evidence="7 10">CH108_3D</strain>
    </source>
</reference>
<sequence>MEDRQELHPKVEKSFELIGKKWTGLIIYVLMSGPKRFSELSEAIPALSRRLLTERVKELEEHGIVIREVIADRPIRSEYSLTQKGIELGNILGPISKWAESWVHD</sequence>
<keyword evidence="3" id="KW-0804">Transcription</keyword>
<gene>
    <name evidence="5" type="ORF">AF331_16825</name>
    <name evidence="6" type="ORF">AV649_11090</name>
    <name evidence="7" type="ORF">FZC83_15280</name>
</gene>
<evidence type="ECO:0000256" key="3">
    <source>
        <dbReference type="ARBA" id="ARBA00023163"/>
    </source>
</evidence>
<dbReference type="InterPro" id="IPR036388">
    <property type="entry name" value="WH-like_DNA-bd_sf"/>
</dbReference>
<evidence type="ECO:0000313" key="5">
    <source>
        <dbReference type="EMBL" id="KON83822.1"/>
    </source>
</evidence>
<evidence type="ECO:0000256" key="1">
    <source>
        <dbReference type="ARBA" id="ARBA00023015"/>
    </source>
</evidence>